<gene>
    <name evidence="1" type="ORF">QWY13_09210</name>
</gene>
<dbReference type="Proteomes" id="UP001172142">
    <property type="component" value="Unassembled WGS sequence"/>
</dbReference>
<dbReference type="RefSeq" id="WP_301856329.1">
    <property type="nucleotide sequence ID" value="NZ_JAUJWU010000002.1"/>
</dbReference>
<evidence type="ECO:0000313" key="1">
    <source>
        <dbReference type="EMBL" id="MDN7245680.1"/>
    </source>
</evidence>
<evidence type="ECO:0000313" key="2">
    <source>
        <dbReference type="Proteomes" id="UP001172142"/>
    </source>
</evidence>
<name>A0ABT8NCR5_9BACL</name>
<reference evidence="1 2" key="1">
    <citation type="submission" date="2023-07" db="EMBL/GenBank/DDBJ databases">
        <title>Novel species in genus Planococcus.</title>
        <authorList>
            <person name="Ning S."/>
        </authorList>
    </citation>
    <scope>NUCLEOTIDE SEQUENCE [LARGE SCALE GENOMIC DNA]</scope>
    <source>
        <strain evidence="1 2">N017</strain>
    </source>
</reference>
<sequence length="131" mass="15526">MRIPQKEFTDELKRQIEYTETELQLYLEKWLLRYQPAFLQNYMVLDGGVDKEGTDPFQPDYRSSLVISISDENEELIDLQTIPIWTCERYFFGFPVAQNFPLSQGIGELLDESLEDIQVELQEYIENFLES</sequence>
<keyword evidence="2" id="KW-1185">Reference proteome</keyword>
<dbReference type="EMBL" id="JAUJWU010000002">
    <property type="protein sequence ID" value="MDN7245680.1"/>
    <property type="molecule type" value="Genomic_DNA"/>
</dbReference>
<comment type="caution">
    <text evidence="1">The sequence shown here is derived from an EMBL/GenBank/DDBJ whole genome shotgun (WGS) entry which is preliminary data.</text>
</comment>
<organism evidence="1 2">
    <name type="scientific">Planococcus shenhongbingii</name>
    <dbReference type="NCBI Taxonomy" id="3058398"/>
    <lineage>
        <taxon>Bacteria</taxon>
        <taxon>Bacillati</taxon>
        <taxon>Bacillota</taxon>
        <taxon>Bacilli</taxon>
        <taxon>Bacillales</taxon>
        <taxon>Caryophanaceae</taxon>
        <taxon>Planococcus</taxon>
    </lineage>
</organism>
<proteinExistence type="predicted"/>
<protein>
    <submittedName>
        <fullName evidence="1">Uncharacterized protein</fullName>
    </submittedName>
</protein>
<accession>A0ABT8NCR5</accession>